<comment type="similarity">
    <text evidence="9">Belongs to the GSP H family.</text>
</comment>
<dbReference type="STRING" id="1163617.SCD_n02681"/>
<dbReference type="GO" id="GO:0005886">
    <property type="term" value="C:plasma membrane"/>
    <property type="evidence" value="ECO:0007669"/>
    <property type="project" value="UniProtKB-SubCell"/>
</dbReference>
<dbReference type="SUPFAM" id="SSF54523">
    <property type="entry name" value="Pili subunits"/>
    <property type="match status" value="1"/>
</dbReference>
<evidence type="ECO:0000256" key="1">
    <source>
        <dbReference type="ARBA" id="ARBA00004377"/>
    </source>
</evidence>
<evidence type="ECO:0000256" key="2">
    <source>
        <dbReference type="ARBA" id="ARBA00021549"/>
    </source>
</evidence>
<evidence type="ECO:0000313" key="13">
    <source>
        <dbReference type="EMBL" id="BAN36481.1"/>
    </source>
</evidence>
<dbReference type="HOGENOM" id="CLU_137843_1_0_4"/>
<dbReference type="InterPro" id="IPR012902">
    <property type="entry name" value="N_methyl_site"/>
</dbReference>
<gene>
    <name evidence="13" type="ORF">SCD_n02681</name>
</gene>
<feature type="transmembrane region" description="Helical" evidence="11">
    <location>
        <begin position="6"/>
        <end position="24"/>
    </location>
</feature>
<protein>
    <recommendedName>
        <fullName evidence="2">Type II secretion system protein H</fullName>
    </recommendedName>
    <alternativeName>
        <fullName evidence="10">General secretion pathway protein H</fullName>
    </alternativeName>
</protein>
<accession>S6AJG3</accession>
<dbReference type="Gene3D" id="3.30.700.10">
    <property type="entry name" value="Glycoprotein, Type 4 Pilin"/>
    <property type="match status" value="1"/>
</dbReference>
<dbReference type="GO" id="GO:0015627">
    <property type="term" value="C:type II protein secretion system complex"/>
    <property type="evidence" value="ECO:0007669"/>
    <property type="project" value="InterPro"/>
</dbReference>
<keyword evidence="4" id="KW-0488">Methylation</keyword>
<evidence type="ECO:0000256" key="11">
    <source>
        <dbReference type="SAM" id="Phobius"/>
    </source>
</evidence>
<keyword evidence="7 11" id="KW-1133">Transmembrane helix</keyword>
<dbReference type="InterPro" id="IPR022346">
    <property type="entry name" value="T2SS_GspH"/>
</dbReference>
<evidence type="ECO:0000256" key="9">
    <source>
        <dbReference type="ARBA" id="ARBA00025772"/>
    </source>
</evidence>
<evidence type="ECO:0000256" key="6">
    <source>
        <dbReference type="ARBA" id="ARBA00022692"/>
    </source>
</evidence>
<evidence type="ECO:0000256" key="3">
    <source>
        <dbReference type="ARBA" id="ARBA00022475"/>
    </source>
</evidence>
<evidence type="ECO:0000256" key="8">
    <source>
        <dbReference type="ARBA" id="ARBA00023136"/>
    </source>
</evidence>
<dbReference type="Proteomes" id="UP000015559">
    <property type="component" value="Chromosome"/>
</dbReference>
<evidence type="ECO:0000256" key="10">
    <source>
        <dbReference type="ARBA" id="ARBA00030775"/>
    </source>
</evidence>
<keyword evidence="5" id="KW-0997">Cell inner membrane</keyword>
<dbReference type="InterPro" id="IPR045584">
    <property type="entry name" value="Pilin-like"/>
</dbReference>
<evidence type="ECO:0000313" key="14">
    <source>
        <dbReference type="Proteomes" id="UP000015559"/>
    </source>
</evidence>
<feature type="domain" description="General secretion pathway GspH" evidence="12">
    <location>
        <begin position="42"/>
        <end position="130"/>
    </location>
</feature>
<dbReference type="EMBL" id="AP013066">
    <property type="protein sequence ID" value="BAN36481.1"/>
    <property type="molecule type" value="Genomic_DNA"/>
</dbReference>
<evidence type="ECO:0000256" key="7">
    <source>
        <dbReference type="ARBA" id="ARBA00022989"/>
    </source>
</evidence>
<keyword evidence="6 11" id="KW-0812">Transmembrane</keyword>
<dbReference type="Pfam" id="PF12019">
    <property type="entry name" value="GspH"/>
    <property type="match status" value="1"/>
</dbReference>
<keyword evidence="14" id="KW-1185">Reference proteome</keyword>
<dbReference type="PROSITE" id="PS00409">
    <property type="entry name" value="PROKAR_NTER_METHYL"/>
    <property type="match status" value="1"/>
</dbReference>
<sequence length="140" mass="14440">MGGFTLVELIVILIIIGVLAVAAIPRFMDQSVFETRGFHDETMSLLRYAQKAAIAQRRSVCVTLNATGVTMMIAGTAPPSTTCNSALAFPSAPRGGTGLSATVGSFTFLASGATDKAANVSISFPDGSGIKVDAVTGYVY</sequence>
<dbReference type="RefSeq" id="WP_009207560.1">
    <property type="nucleotide sequence ID" value="NC_022357.1"/>
</dbReference>
<organism evidence="13 14">
    <name type="scientific">Sulfuricella denitrificans (strain DSM 22764 / NBRC 105220 / skB26)</name>
    <dbReference type="NCBI Taxonomy" id="1163617"/>
    <lineage>
        <taxon>Bacteria</taxon>
        <taxon>Pseudomonadati</taxon>
        <taxon>Pseudomonadota</taxon>
        <taxon>Betaproteobacteria</taxon>
        <taxon>Nitrosomonadales</taxon>
        <taxon>Sulfuricellaceae</taxon>
        <taxon>Sulfuricella</taxon>
    </lineage>
</organism>
<comment type="subcellular location">
    <subcellularLocation>
        <location evidence="1">Cell inner membrane</location>
        <topology evidence="1">Single-pass membrane protein</topology>
    </subcellularLocation>
</comment>
<reference evidence="13 14" key="1">
    <citation type="journal article" date="2012" name="Appl. Environ. Microbiol.">
        <title>Draft genome sequence of a psychrotolerant sulfur-oxidizing bacterium, Sulfuricella denitrificans skB26, and proteomic insights into cold adaptation.</title>
        <authorList>
            <person name="Watanabe T."/>
            <person name="Kojima H."/>
            <person name="Fukui M."/>
        </authorList>
    </citation>
    <scope>NUCLEOTIDE SEQUENCE [LARGE SCALE GENOMIC DNA]</scope>
    <source>
        <strain evidence="14">skB26</strain>
    </source>
</reference>
<dbReference type="AlphaFoldDB" id="S6AJG3"/>
<keyword evidence="3" id="KW-1003">Cell membrane</keyword>
<proteinExistence type="inferred from homology"/>
<evidence type="ECO:0000256" key="5">
    <source>
        <dbReference type="ARBA" id="ARBA00022519"/>
    </source>
</evidence>
<evidence type="ECO:0000256" key="4">
    <source>
        <dbReference type="ARBA" id="ARBA00022481"/>
    </source>
</evidence>
<dbReference type="eggNOG" id="COG4970">
    <property type="taxonomic scope" value="Bacteria"/>
</dbReference>
<dbReference type="GO" id="GO:0015628">
    <property type="term" value="P:protein secretion by the type II secretion system"/>
    <property type="evidence" value="ECO:0007669"/>
    <property type="project" value="InterPro"/>
</dbReference>
<evidence type="ECO:0000259" key="12">
    <source>
        <dbReference type="Pfam" id="PF12019"/>
    </source>
</evidence>
<keyword evidence="8 11" id="KW-0472">Membrane</keyword>
<name>S6AJG3_SULDS</name>
<dbReference type="KEGG" id="sdr:SCD_n02681"/>